<dbReference type="InterPro" id="IPR021719">
    <property type="entry name" value="Prot_inh_I78"/>
</dbReference>
<dbReference type="Pfam" id="PF11720">
    <property type="entry name" value="Inhibitor_I78"/>
    <property type="match status" value="1"/>
</dbReference>
<name>A0AA50DL76_9GAMM</name>
<evidence type="ECO:0000256" key="1">
    <source>
        <dbReference type="SAM" id="SignalP"/>
    </source>
</evidence>
<evidence type="ECO:0000313" key="3">
    <source>
        <dbReference type="Proteomes" id="UP001228139"/>
    </source>
</evidence>
<accession>A0AA50DL76</accession>
<evidence type="ECO:0000313" key="2">
    <source>
        <dbReference type="EMBL" id="WLS78075.1"/>
    </source>
</evidence>
<reference evidence="2 3" key="1">
    <citation type="submission" date="2023-07" db="EMBL/GenBank/DDBJ databases">
        <title>Pathogenic bacteria of pear tree diseases.</title>
        <authorList>
            <person name="Zhang Z."/>
            <person name="He L."/>
            <person name="Huang R."/>
        </authorList>
    </citation>
    <scope>NUCLEOTIDE SEQUENCE [LARGE SCALE GENOMIC DNA]</scope>
    <source>
        <strain evidence="2 3">DE2</strain>
    </source>
</reference>
<feature type="chain" id="PRO_5041437135" evidence="1">
    <location>
        <begin position="23"/>
        <end position="98"/>
    </location>
</feature>
<dbReference type="EMBL" id="CP132353">
    <property type="protein sequence ID" value="WLS78075.1"/>
    <property type="molecule type" value="Genomic_DNA"/>
</dbReference>
<organism evidence="2 3">
    <name type="scientific">Erwinia pyri</name>
    <dbReference type="NCBI Taxonomy" id="3062598"/>
    <lineage>
        <taxon>Bacteria</taxon>
        <taxon>Pseudomonadati</taxon>
        <taxon>Pseudomonadota</taxon>
        <taxon>Gammaproteobacteria</taxon>
        <taxon>Enterobacterales</taxon>
        <taxon>Erwiniaceae</taxon>
        <taxon>Erwinia</taxon>
    </lineage>
</organism>
<dbReference type="KEGG" id="epi:Q3V30_16620"/>
<dbReference type="Gene3D" id="3.30.10.10">
    <property type="entry name" value="Trypsin Inhibitor V, subunit A"/>
    <property type="match status" value="1"/>
</dbReference>
<feature type="signal peptide" evidence="1">
    <location>
        <begin position="1"/>
        <end position="22"/>
    </location>
</feature>
<dbReference type="Proteomes" id="UP001228139">
    <property type="component" value="Chromosome"/>
</dbReference>
<proteinExistence type="predicted"/>
<gene>
    <name evidence="2" type="ORF">Q3V30_16620</name>
</gene>
<dbReference type="PROSITE" id="PS51257">
    <property type="entry name" value="PROKAR_LIPOPROTEIN"/>
    <property type="match status" value="1"/>
</dbReference>
<dbReference type="AlphaFoldDB" id="A0AA50DL76"/>
<dbReference type="RefSeq" id="WP_306207573.1">
    <property type="nucleotide sequence ID" value="NZ_CP132353.1"/>
</dbReference>
<protein>
    <submittedName>
        <fullName evidence="2">I78 family peptidase inhibitor</fullName>
    </submittedName>
</protein>
<keyword evidence="1" id="KW-0732">Signal</keyword>
<keyword evidence="3" id="KW-1185">Reference proteome</keyword>
<sequence length="98" mass="10493">MKLYGKLAIIATLVALSGCQTAAQKGGSSASVDPEADRCGASDYQRYVGKPLSSIDGLRFEHPVRAIPYNSAVTMDFNLNRLNFMGDSQGNITRAYCG</sequence>